<sequence>MVLLDEIAYDTASITIFNDPNALGIGCGMNNVVEHWWLQHRSIFKMKGQFWDGLFKSLIIFTIKASRERFSVLPNSISPFTDMPFTLTPYDPTNTSSVYCNGVVKNDFVACAHEHVNHVSIQVVVVPSRDGAKSSVSDGFELIEFEVFIAGKTRIVPVHQLQLEWLRLRRFLLLIGGGHNEQDEEEYEEEERIPLQCPHLHRIIKRMQQCK</sequence>
<dbReference type="AlphaFoldDB" id="A0A834TI38"/>
<comment type="caution">
    <text evidence="1">The sequence shown here is derived from an EMBL/GenBank/DDBJ whole genome shotgun (WGS) entry which is preliminary data.</text>
</comment>
<organism evidence="1 2">
    <name type="scientific">Senna tora</name>
    <dbReference type="NCBI Taxonomy" id="362788"/>
    <lineage>
        <taxon>Eukaryota</taxon>
        <taxon>Viridiplantae</taxon>
        <taxon>Streptophyta</taxon>
        <taxon>Embryophyta</taxon>
        <taxon>Tracheophyta</taxon>
        <taxon>Spermatophyta</taxon>
        <taxon>Magnoliopsida</taxon>
        <taxon>eudicotyledons</taxon>
        <taxon>Gunneridae</taxon>
        <taxon>Pentapetalae</taxon>
        <taxon>rosids</taxon>
        <taxon>fabids</taxon>
        <taxon>Fabales</taxon>
        <taxon>Fabaceae</taxon>
        <taxon>Caesalpinioideae</taxon>
        <taxon>Cassia clade</taxon>
        <taxon>Senna</taxon>
    </lineage>
</organism>
<evidence type="ECO:0000313" key="1">
    <source>
        <dbReference type="EMBL" id="KAF7822473.1"/>
    </source>
</evidence>
<dbReference type="EMBL" id="JAAIUW010000007">
    <property type="protein sequence ID" value="KAF7822473.1"/>
    <property type="molecule type" value="Genomic_DNA"/>
</dbReference>
<accession>A0A834TI38</accession>
<reference evidence="1" key="1">
    <citation type="submission" date="2020-09" db="EMBL/GenBank/DDBJ databases">
        <title>Genome-Enabled Discovery of Anthraquinone Biosynthesis in Senna tora.</title>
        <authorList>
            <person name="Kang S.-H."/>
            <person name="Pandey R.P."/>
            <person name="Lee C.-M."/>
            <person name="Sim J.-S."/>
            <person name="Jeong J.-T."/>
            <person name="Choi B.-S."/>
            <person name="Jung M."/>
            <person name="Ginzburg D."/>
            <person name="Zhao K."/>
            <person name="Won S.Y."/>
            <person name="Oh T.-J."/>
            <person name="Yu Y."/>
            <person name="Kim N.-H."/>
            <person name="Lee O.R."/>
            <person name="Lee T.-H."/>
            <person name="Bashyal P."/>
            <person name="Kim T.-S."/>
            <person name="Lee W.-H."/>
            <person name="Kawkins C."/>
            <person name="Kim C.-K."/>
            <person name="Kim J.S."/>
            <person name="Ahn B.O."/>
            <person name="Rhee S.Y."/>
            <person name="Sohng J.K."/>
        </authorList>
    </citation>
    <scope>NUCLEOTIDE SEQUENCE</scope>
    <source>
        <tissue evidence="1">Leaf</tissue>
    </source>
</reference>
<keyword evidence="2" id="KW-1185">Reference proteome</keyword>
<evidence type="ECO:0000313" key="2">
    <source>
        <dbReference type="Proteomes" id="UP000634136"/>
    </source>
</evidence>
<dbReference type="Proteomes" id="UP000634136">
    <property type="component" value="Unassembled WGS sequence"/>
</dbReference>
<gene>
    <name evidence="1" type="ORF">G2W53_020617</name>
</gene>
<protein>
    <submittedName>
        <fullName evidence="1">Uncharacterized protein</fullName>
    </submittedName>
</protein>
<proteinExistence type="predicted"/>
<name>A0A834TI38_9FABA</name>